<dbReference type="InterPro" id="IPR018484">
    <property type="entry name" value="FGGY_N"/>
</dbReference>
<evidence type="ECO:0000313" key="6">
    <source>
        <dbReference type="EMBL" id="HIU46296.1"/>
    </source>
</evidence>
<keyword evidence="2" id="KW-0808">Transferase</keyword>
<dbReference type="PANTHER" id="PTHR43095:SF5">
    <property type="entry name" value="XYLULOSE KINASE"/>
    <property type="match status" value="1"/>
</dbReference>
<accession>A0A9D1S486</accession>
<dbReference type="InterPro" id="IPR000577">
    <property type="entry name" value="Carb_kinase_FGGY"/>
</dbReference>
<dbReference type="Pfam" id="PF00370">
    <property type="entry name" value="FGGY_N"/>
    <property type="match status" value="1"/>
</dbReference>
<proteinExistence type="inferred from homology"/>
<dbReference type="AlphaFoldDB" id="A0A9D1S486"/>
<dbReference type="CDD" id="cd07805">
    <property type="entry name" value="ASKHA_NBD_FGGY_CvXK-like"/>
    <property type="match status" value="1"/>
</dbReference>
<organism evidence="6 7">
    <name type="scientific">Candidatus Fimadaptatus faecigallinarum</name>
    <dbReference type="NCBI Taxonomy" id="2840814"/>
    <lineage>
        <taxon>Bacteria</taxon>
        <taxon>Bacillati</taxon>
        <taxon>Bacillota</taxon>
        <taxon>Clostridia</taxon>
        <taxon>Eubacteriales</taxon>
        <taxon>Candidatus Fimadaptatus</taxon>
    </lineage>
</organism>
<name>A0A9D1S486_9FIRM</name>
<dbReference type="InterPro" id="IPR018485">
    <property type="entry name" value="FGGY_C"/>
</dbReference>
<comment type="similarity">
    <text evidence="1">Belongs to the FGGY kinase family.</text>
</comment>
<comment type="caution">
    <text evidence="6">The sequence shown here is derived from an EMBL/GenBank/DDBJ whole genome shotgun (WGS) entry which is preliminary data.</text>
</comment>
<protein>
    <recommendedName>
        <fullName evidence="8">Xylulokinase</fullName>
    </recommendedName>
</protein>
<dbReference type="InterPro" id="IPR043129">
    <property type="entry name" value="ATPase_NBD"/>
</dbReference>
<evidence type="ECO:0000256" key="3">
    <source>
        <dbReference type="ARBA" id="ARBA00022777"/>
    </source>
</evidence>
<evidence type="ECO:0000259" key="4">
    <source>
        <dbReference type="Pfam" id="PF00370"/>
    </source>
</evidence>
<gene>
    <name evidence="6" type="ORF">IAC59_03440</name>
</gene>
<dbReference type="InterPro" id="IPR050406">
    <property type="entry name" value="FGGY_Carb_Kinase"/>
</dbReference>
<dbReference type="GO" id="GO:0005975">
    <property type="term" value="P:carbohydrate metabolic process"/>
    <property type="evidence" value="ECO:0007669"/>
    <property type="project" value="InterPro"/>
</dbReference>
<reference evidence="6" key="2">
    <citation type="journal article" date="2021" name="PeerJ">
        <title>Extensive microbial diversity within the chicken gut microbiome revealed by metagenomics and culture.</title>
        <authorList>
            <person name="Gilroy R."/>
            <person name="Ravi A."/>
            <person name="Getino M."/>
            <person name="Pursley I."/>
            <person name="Horton D.L."/>
            <person name="Alikhan N.F."/>
            <person name="Baker D."/>
            <person name="Gharbi K."/>
            <person name="Hall N."/>
            <person name="Watson M."/>
            <person name="Adriaenssens E.M."/>
            <person name="Foster-Nyarko E."/>
            <person name="Jarju S."/>
            <person name="Secka A."/>
            <person name="Antonio M."/>
            <person name="Oren A."/>
            <person name="Chaudhuri R.R."/>
            <person name="La Ragione R."/>
            <person name="Hildebrand F."/>
            <person name="Pallen M.J."/>
        </authorList>
    </citation>
    <scope>NUCLEOTIDE SEQUENCE</scope>
    <source>
        <strain evidence="6">ChiSxjej2B14-8506</strain>
    </source>
</reference>
<dbReference type="EMBL" id="DVNK01000025">
    <property type="protein sequence ID" value="HIU46296.1"/>
    <property type="molecule type" value="Genomic_DNA"/>
</dbReference>
<evidence type="ECO:0000256" key="2">
    <source>
        <dbReference type="ARBA" id="ARBA00022679"/>
    </source>
</evidence>
<feature type="domain" description="Carbohydrate kinase FGGY N-terminal" evidence="4">
    <location>
        <begin position="4"/>
        <end position="244"/>
    </location>
</feature>
<dbReference type="SUPFAM" id="SSF53067">
    <property type="entry name" value="Actin-like ATPase domain"/>
    <property type="match status" value="2"/>
</dbReference>
<dbReference type="Gene3D" id="3.30.420.40">
    <property type="match status" value="2"/>
</dbReference>
<sequence>MDVILTCDIGTTACKCTAFAADGARLADVRIDYSTEYPRPGWAQQSADMFVDAALRGLAQLAGSVSPDDVRAIGLSGQMNALIPVDADGNALHPSIIHSDSRSAPQVDEIAAHISPEDFYALTGNRLDCHYTLTKLLWLRQHMPEVYSRMRWAVQSKDYVYSHLTGRVGITDYSDASLTIALDIRRGCWAEELLRELGIDPAIMPRILPSHDVSGRLSAQAARFTGLKAGTPVSVGGGDGACAARGAGLKGLGEAYCTIGSSAWVAQFTQAPVMDAQARVFNYFDLDGSHYYVCGTLQCGAAAYDWARALMGLDGLGGIEAMEGMARQIGPGADGVIFFPELMGSRTPYWDPYNRGCLCGFTLYHDRRHIARAVYEGVAQGLYSCGLAMAENGLPVRSLMLTGGGARSALWPEMLSALYACPVRVHSVPGEATSLGAAIAAGVGAGLYADYAQGASLIRSARECVADAGLVDAYRRVYSVFSRVYEQISPIHRALHEGI</sequence>
<evidence type="ECO:0000256" key="1">
    <source>
        <dbReference type="ARBA" id="ARBA00009156"/>
    </source>
</evidence>
<dbReference type="GO" id="GO:0016301">
    <property type="term" value="F:kinase activity"/>
    <property type="evidence" value="ECO:0007669"/>
    <property type="project" value="UniProtKB-KW"/>
</dbReference>
<evidence type="ECO:0000259" key="5">
    <source>
        <dbReference type="Pfam" id="PF02782"/>
    </source>
</evidence>
<dbReference type="PANTHER" id="PTHR43095">
    <property type="entry name" value="SUGAR KINASE"/>
    <property type="match status" value="1"/>
</dbReference>
<keyword evidence="3" id="KW-0418">Kinase</keyword>
<dbReference type="PIRSF" id="PIRSF000538">
    <property type="entry name" value="GlpK"/>
    <property type="match status" value="1"/>
</dbReference>
<dbReference type="Proteomes" id="UP000824123">
    <property type="component" value="Unassembled WGS sequence"/>
</dbReference>
<dbReference type="Pfam" id="PF02782">
    <property type="entry name" value="FGGY_C"/>
    <property type="match status" value="1"/>
</dbReference>
<evidence type="ECO:0008006" key="8">
    <source>
        <dbReference type="Google" id="ProtNLM"/>
    </source>
</evidence>
<reference evidence="6" key="1">
    <citation type="submission" date="2020-10" db="EMBL/GenBank/DDBJ databases">
        <authorList>
            <person name="Gilroy R."/>
        </authorList>
    </citation>
    <scope>NUCLEOTIDE SEQUENCE</scope>
    <source>
        <strain evidence="6">ChiSxjej2B14-8506</strain>
    </source>
</reference>
<feature type="domain" description="Carbohydrate kinase FGGY C-terminal" evidence="5">
    <location>
        <begin position="255"/>
        <end position="444"/>
    </location>
</feature>
<evidence type="ECO:0000313" key="7">
    <source>
        <dbReference type="Proteomes" id="UP000824123"/>
    </source>
</evidence>